<dbReference type="GO" id="GO:0004803">
    <property type="term" value="F:transposase activity"/>
    <property type="evidence" value="ECO:0007669"/>
    <property type="project" value="InterPro"/>
</dbReference>
<dbReference type="InterPro" id="IPR002514">
    <property type="entry name" value="Transposase_8"/>
</dbReference>
<dbReference type="SUPFAM" id="SSF46689">
    <property type="entry name" value="Homeodomain-like"/>
    <property type="match status" value="1"/>
</dbReference>
<accession>A0A3B1BT96</accession>
<evidence type="ECO:0000313" key="1">
    <source>
        <dbReference type="EMBL" id="VAX15413.1"/>
    </source>
</evidence>
<dbReference type="Gene3D" id="1.10.10.60">
    <property type="entry name" value="Homeodomain-like"/>
    <property type="match status" value="1"/>
</dbReference>
<gene>
    <name evidence="1" type="ORF">MNBD_NITROSPINAE03-1953</name>
</gene>
<dbReference type="InterPro" id="IPR009057">
    <property type="entry name" value="Homeodomain-like_sf"/>
</dbReference>
<organism evidence="1">
    <name type="scientific">hydrothermal vent metagenome</name>
    <dbReference type="NCBI Taxonomy" id="652676"/>
    <lineage>
        <taxon>unclassified sequences</taxon>
        <taxon>metagenomes</taxon>
        <taxon>ecological metagenomes</taxon>
    </lineage>
</organism>
<dbReference type="GO" id="GO:0003677">
    <property type="term" value="F:DNA binding"/>
    <property type="evidence" value="ECO:0007669"/>
    <property type="project" value="InterPro"/>
</dbReference>
<name>A0A3B1BT96_9ZZZZ</name>
<evidence type="ECO:0008006" key="2">
    <source>
        <dbReference type="Google" id="ProtNLM"/>
    </source>
</evidence>
<dbReference type="Pfam" id="PF01527">
    <property type="entry name" value="HTH_Tnp_1"/>
    <property type="match status" value="1"/>
</dbReference>
<protein>
    <recommendedName>
        <fullName evidence="2">Transposase</fullName>
    </recommendedName>
</protein>
<proteinExistence type="predicted"/>
<dbReference type="GO" id="GO:0006313">
    <property type="term" value="P:DNA transposition"/>
    <property type="evidence" value="ECO:0007669"/>
    <property type="project" value="InterPro"/>
</dbReference>
<dbReference type="EMBL" id="UOGB01000015">
    <property type="protein sequence ID" value="VAX15413.1"/>
    <property type="molecule type" value="Genomic_DNA"/>
</dbReference>
<reference evidence="1" key="1">
    <citation type="submission" date="2018-06" db="EMBL/GenBank/DDBJ databases">
        <authorList>
            <person name="Zhirakovskaya E."/>
        </authorList>
    </citation>
    <scope>NUCLEOTIDE SEQUENCE</scope>
</reference>
<sequence length="78" mass="8935">YTAEFREEAVRQVLDRGYSVKEVSANLDVSSHSLYKWLKGVRPSPDNQRQDADEKNQGLFIKDDCFDDGVPADDKRSK</sequence>
<dbReference type="AlphaFoldDB" id="A0A3B1BT96"/>
<feature type="non-terminal residue" evidence="1">
    <location>
        <position position="1"/>
    </location>
</feature>